<feature type="transmembrane region" description="Helical" evidence="6">
    <location>
        <begin position="41"/>
        <end position="59"/>
    </location>
</feature>
<evidence type="ECO:0000313" key="9">
    <source>
        <dbReference type="Proteomes" id="UP000295110"/>
    </source>
</evidence>
<dbReference type="SUPFAM" id="SSF81342">
    <property type="entry name" value="Transmembrane di-heme cytochromes"/>
    <property type="match status" value="1"/>
</dbReference>
<organism evidence="8 9">
    <name type="scientific">Roseateles saccharophilus</name>
    <name type="common">Pseudomonas saccharophila</name>
    <dbReference type="NCBI Taxonomy" id="304"/>
    <lineage>
        <taxon>Bacteria</taxon>
        <taxon>Pseudomonadati</taxon>
        <taxon>Pseudomonadota</taxon>
        <taxon>Betaproteobacteria</taxon>
        <taxon>Burkholderiales</taxon>
        <taxon>Sphaerotilaceae</taxon>
        <taxon>Roseateles</taxon>
    </lineage>
</organism>
<keyword evidence="9" id="KW-1185">Reference proteome</keyword>
<dbReference type="Proteomes" id="UP000295110">
    <property type="component" value="Unassembled WGS sequence"/>
</dbReference>
<dbReference type="GO" id="GO:0022904">
    <property type="term" value="P:respiratory electron transport chain"/>
    <property type="evidence" value="ECO:0007669"/>
    <property type="project" value="InterPro"/>
</dbReference>
<keyword evidence="3 6" id="KW-0812">Transmembrane</keyword>
<comment type="subcellular location">
    <subcellularLocation>
        <location evidence="1">Cell membrane</location>
        <topology evidence="1">Multi-pass membrane protein</topology>
    </subcellularLocation>
</comment>
<dbReference type="AlphaFoldDB" id="A0A4R3UI02"/>
<protein>
    <submittedName>
        <fullName evidence="8">Cytochrome b</fullName>
    </submittedName>
</protein>
<dbReference type="RefSeq" id="WP_132575633.1">
    <property type="nucleotide sequence ID" value="NZ_CBCSGL010000036.1"/>
</dbReference>
<feature type="transmembrane region" description="Helical" evidence="6">
    <location>
        <begin position="12"/>
        <end position="29"/>
    </location>
</feature>
<evidence type="ECO:0000256" key="1">
    <source>
        <dbReference type="ARBA" id="ARBA00004651"/>
    </source>
</evidence>
<dbReference type="Pfam" id="PF01292">
    <property type="entry name" value="Ni_hydr_CYTB"/>
    <property type="match status" value="1"/>
</dbReference>
<proteinExistence type="predicted"/>
<keyword evidence="5 6" id="KW-0472">Membrane</keyword>
<sequence length="184" mass="20052">MSATRVRVWDALVRTLHWALAGAVATAWISGHRPPRHFDAWHHTAGHVALAAVALRLLWGLAGNRYARLAQFVCGPRAVLAYARALRSGHEPRHIGHNPLGGWMVLALWATAAALSTTGWLYTTDWLWGYEWLSDLHAALAGLIAALVIGHLGGVLVTSWRHRENLVGAMFSGRKRAPEAGDIG</sequence>
<dbReference type="Gene3D" id="1.20.950.20">
    <property type="entry name" value="Transmembrane di-heme cytochromes, Chain C"/>
    <property type="match status" value="1"/>
</dbReference>
<dbReference type="PANTHER" id="PTHR30485:SF2">
    <property type="entry name" value="BLL0597 PROTEIN"/>
    <property type="match status" value="1"/>
</dbReference>
<feature type="transmembrane region" description="Helical" evidence="6">
    <location>
        <begin position="100"/>
        <end position="122"/>
    </location>
</feature>
<gene>
    <name evidence="8" type="ORF">EV671_103538</name>
</gene>
<evidence type="ECO:0000256" key="3">
    <source>
        <dbReference type="ARBA" id="ARBA00022692"/>
    </source>
</evidence>
<feature type="transmembrane region" description="Helical" evidence="6">
    <location>
        <begin position="138"/>
        <end position="160"/>
    </location>
</feature>
<dbReference type="GO" id="GO:0005886">
    <property type="term" value="C:plasma membrane"/>
    <property type="evidence" value="ECO:0007669"/>
    <property type="project" value="UniProtKB-SubCell"/>
</dbReference>
<dbReference type="InterPro" id="IPR011577">
    <property type="entry name" value="Cyt_b561_bac/Ni-Hgenase"/>
</dbReference>
<evidence type="ECO:0000259" key="7">
    <source>
        <dbReference type="Pfam" id="PF01292"/>
    </source>
</evidence>
<name>A0A4R3UI02_ROSSA</name>
<dbReference type="InterPro" id="IPR016174">
    <property type="entry name" value="Di-haem_cyt_TM"/>
</dbReference>
<evidence type="ECO:0000256" key="4">
    <source>
        <dbReference type="ARBA" id="ARBA00022989"/>
    </source>
</evidence>
<evidence type="ECO:0000256" key="5">
    <source>
        <dbReference type="ARBA" id="ARBA00023136"/>
    </source>
</evidence>
<evidence type="ECO:0000256" key="2">
    <source>
        <dbReference type="ARBA" id="ARBA00022475"/>
    </source>
</evidence>
<accession>A0A4R3UI02</accession>
<dbReference type="OrthoDB" id="196472at2"/>
<dbReference type="GO" id="GO:0009055">
    <property type="term" value="F:electron transfer activity"/>
    <property type="evidence" value="ECO:0007669"/>
    <property type="project" value="InterPro"/>
</dbReference>
<feature type="domain" description="Cytochrome b561 bacterial/Ni-hydrogenase" evidence="7">
    <location>
        <begin position="8"/>
        <end position="173"/>
    </location>
</feature>
<evidence type="ECO:0000313" key="8">
    <source>
        <dbReference type="EMBL" id="TCU89063.1"/>
    </source>
</evidence>
<dbReference type="PANTHER" id="PTHR30485">
    <property type="entry name" value="NI/FE-HYDROGENASE 1 B-TYPE CYTOCHROME SUBUNIT"/>
    <property type="match status" value="1"/>
</dbReference>
<dbReference type="GO" id="GO:0020037">
    <property type="term" value="F:heme binding"/>
    <property type="evidence" value="ECO:0007669"/>
    <property type="project" value="TreeGrafter"/>
</dbReference>
<comment type="caution">
    <text evidence="8">The sequence shown here is derived from an EMBL/GenBank/DDBJ whole genome shotgun (WGS) entry which is preliminary data.</text>
</comment>
<keyword evidence="2" id="KW-1003">Cell membrane</keyword>
<reference evidence="8 9" key="1">
    <citation type="submission" date="2019-03" db="EMBL/GenBank/DDBJ databases">
        <title>Genomic Encyclopedia of Type Strains, Phase IV (KMG-IV): sequencing the most valuable type-strain genomes for metagenomic binning, comparative biology and taxonomic classification.</title>
        <authorList>
            <person name="Goeker M."/>
        </authorList>
    </citation>
    <scope>NUCLEOTIDE SEQUENCE [LARGE SCALE GENOMIC DNA]</scope>
    <source>
        <strain evidence="8 9">DSM 654</strain>
    </source>
</reference>
<evidence type="ECO:0000256" key="6">
    <source>
        <dbReference type="SAM" id="Phobius"/>
    </source>
</evidence>
<dbReference type="InterPro" id="IPR051542">
    <property type="entry name" value="Hydrogenase_cytochrome"/>
</dbReference>
<keyword evidence="4 6" id="KW-1133">Transmembrane helix</keyword>
<dbReference type="EMBL" id="SMBU01000035">
    <property type="protein sequence ID" value="TCU89063.1"/>
    <property type="molecule type" value="Genomic_DNA"/>
</dbReference>